<proteinExistence type="predicted"/>
<dbReference type="Proteomes" id="UP001221142">
    <property type="component" value="Unassembled WGS sequence"/>
</dbReference>
<gene>
    <name evidence="1" type="ORF">FB45DRAFT_1035275</name>
</gene>
<sequence>MVHHLPPLQKLYCLIEHVGFGEEGMRHSVKNKCPEARIHLLLRAIAIAWQSESRVDKMQPPDDEGDRATAFPLEKGQNIRRLAVLARGPGGREEYDSDGIIREVVKDSTMFSRDAHRGMHGGVIGRFMDFGIY</sequence>
<dbReference type="EMBL" id="JARKIF010000023">
    <property type="protein sequence ID" value="KAJ7616121.1"/>
    <property type="molecule type" value="Genomic_DNA"/>
</dbReference>
<name>A0AAD7FF18_9AGAR</name>
<evidence type="ECO:0000313" key="2">
    <source>
        <dbReference type="Proteomes" id="UP001221142"/>
    </source>
</evidence>
<organism evidence="1 2">
    <name type="scientific">Roridomyces roridus</name>
    <dbReference type="NCBI Taxonomy" id="1738132"/>
    <lineage>
        <taxon>Eukaryota</taxon>
        <taxon>Fungi</taxon>
        <taxon>Dikarya</taxon>
        <taxon>Basidiomycota</taxon>
        <taxon>Agaricomycotina</taxon>
        <taxon>Agaricomycetes</taxon>
        <taxon>Agaricomycetidae</taxon>
        <taxon>Agaricales</taxon>
        <taxon>Marasmiineae</taxon>
        <taxon>Mycenaceae</taxon>
        <taxon>Roridomyces</taxon>
    </lineage>
</organism>
<keyword evidence="2" id="KW-1185">Reference proteome</keyword>
<reference evidence="1" key="1">
    <citation type="submission" date="2023-03" db="EMBL/GenBank/DDBJ databases">
        <title>Massive genome expansion in bonnet fungi (Mycena s.s.) driven by repeated elements and novel gene families across ecological guilds.</title>
        <authorList>
            <consortium name="Lawrence Berkeley National Laboratory"/>
            <person name="Harder C.B."/>
            <person name="Miyauchi S."/>
            <person name="Viragh M."/>
            <person name="Kuo A."/>
            <person name="Thoen E."/>
            <person name="Andreopoulos B."/>
            <person name="Lu D."/>
            <person name="Skrede I."/>
            <person name="Drula E."/>
            <person name="Henrissat B."/>
            <person name="Morin E."/>
            <person name="Kohler A."/>
            <person name="Barry K."/>
            <person name="LaButti K."/>
            <person name="Morin E."/>
            <person name="Salamov A."/>
            <person name="Lipzen A."/>
            <person name="Mereny Z."/>
            <person name="Hegedus B."/>
            <person name="Baldrian P."/>
            <person name="Stursova M."/>
            <person name="Weitz H."/>
            <person name="Taylor A."/>
            <person name="Grigoriev I.V."/>
            <person name="Nagy L.G."/>
            <person name="Martin F."/>
            <person name="Kauserud H."/>
        </authorList>
    </citation>
    <scope>NUCLEOTIDE SEQUENCE</scope>
    <source>
        <strain evidence="1">9284</strain>
    </source>
</reference>
<comment type="caution">
    <text evidence="1">The sequence shown here is derived from an EMBL/GenBank/DDBJ whole genome shotgun (WGS) entry which is preliminary data.</text>
</comment>
<evidence type="ECO:0000313" key="1">
    <source>
        <dbReference type="EMBL" id="KAJ7616121.1"/>
    </source>
</evidence>
<dbReference type="AlphaFoldDB" id="A0AAD7FF18"/>
<accession>A0AAD7FF18</accession>
<protein>
    <submittedName>
        <fullName evidence="1">Uncharacterized protein</fullName>
    </submittedName>
</protein>